<dbReference type="SUPFAM" id="SSF52113">
    <property type="entry name" value="BRCT domain"/>
    <property type="match status" value="1"/>
</dbReference>
<comment type="caution">
    <text evidence="3">The sequence shown here is derived from an EMBL/GenBank/DDBJ whole genome shotgun (WGS) entry which is preliminary data.</text>
</comment>
<gene>
    <name evidence="3" type="ORF">B1B_15585</name>
</gene>
<feature type="domain" description="BRCT" evidence="2">
    <location>
        <begin position="10"/>
        <end position="80"/>
    </location>
</feature>
<name>T0Z3T4_9ZZZZ</name>
<accession>T0Z3T4</accession>
<dbReference type="SMART" id="SM00292">
    <property type="entry name" value="BRCT"/>
    <property type="match status" value="1"/>
</dbReference>
<feature type="region of interest" description="Disordered" evidence="1">
    <location>
        <begin position="33"/>
        <end position="53"/>
    </location>
</feature>
<feature type="non-terminal residue" evidence="3">
    <location>
        <position position="1"/>
    </location>
</feature>
<protein>
    <submittedName>
        <fullName evidence="3">BRCT domain protein</fullName>
    </submittedName>
</protein>
<feature type="region of interest" description="Disordered" evidence="1">
    <location>
        <begin position="90"/>
        <end position="111"/>
    </location>
</feature>
<feature type="compositionally biased region" description="Low complexity" evidence="1">
    <location>
        <begin position="40"/>
        <end position="50"/>
    </location>
</feature>
<evidence type="ECO:0000259" key="2">
    <source>
        <dbReference type="PROSITE" id="PS50172"/>
    </source>
</evidence>
<sequence length="111" mass="11129">GHGAGGPGGSVARTLAGMSVVVSGTLQEYTREEAEAAVTSRGGRSPGSVSRRTDALVVGEAPGASKVQKAEELEVPILDEAAFVTLLATGTLPGRPAGTRPTVHRSGHSGR</sequence>
<reference evidence="3" key="2">
    <citation type="journal article" date="2014" name="ISME J.">
        <title>Microbial stratification in low pH oxic and suboxic macroscopic growths along an acid mine drainage.</title>
        <authorList>
            <person name="Mendez-Garcia C."/>
            <person name="Mesa V."/>
            <person name="Sprenger R.R."/>
            <person name="Richter M."/>
            <person name="Diez M.S."/>
            <person name="Solano J."/>
            <person name="Bargiela R."/>
            <person name="Golyshina O.V."/>
            <person name="Manteca A."/>
            <person name="Ramos J.L."/>
            <person name="Gallego J.R."/>
            <person name="Llorente I."/>
            <person name="Martins Dos Santos V.A."/>
            <person name="Jensen O.N."/>
            <person name="Pelaez A.I."/>
            <person name="Sanchez J."/>
            <person name="Ferrer M."/>
        </authorList>
    </citation>
    <scope>NUCLEOTIDE SEQUENCE</scope>
</reference>
<dbReference type="InterPro" id="IPR036420">
    <property type="entry name" value="BRCT_dom_sf"/>
</dbReference>
<evidence type="ECO:0000256" key="1">
    <source>
        <dbReference type="SAM" id="MobiDB-lite"/>
    </source>
</evidence>
<feature type="compositionally biased region" description="Basic residues" evidence="1">
    <location>
        <begin position="102"/>
        <end position="111"/>
    </location>
</feature>
<organism evidence="3">
    <name type="scientific">mine drainage metagenome</name>
    <dbReference type="NCBI Taxonomy" id="410659"/>
    <lineage>
        <taxon>unclassified sequences</taxon>
        <taxon>metagenomes</taxon>
        <taxon>ecological metagenomes</taxon>
    </lineage>
</organism>
<dbReference type="Pfam" id="PF00533">
    <property type="entry name" value="BRCT"/>
    <property type="match status" value="1"/>
</dbReference>
<dbReference type="InterPro" id="IPR001357">
    <property type="entry name" value="BRCT_dom"/>
</dbReference>
<dbReference type="CDD" id="cd17748">
    <property type="entry name" value="BRCT_DNA_ligase_like"/>
    <property type="match status" value="1"/>
</dbReference>
<dbReference type="PROSITE" id="PS50172">
    <property type="entry name" value="BRCT"/>
    <property type="match status" value="1"/>
</dbReference>
<evidence type="ECO:0000313" key="3">
    <source>
        <dbReference type="EMBL" id="EQD38962.1"/>
    </source>
</evidence>
<dbReference type="Gene3D" id="3.40.50.10190">
    <property type="entry name" value="BRCT domain"/>
    <property type="match status" value="1"/>
</dbReference>
<proteinExistence type="predicted"/>
<dbReference type="EMBL" id="AUZY01010371">
    <property type="protein sequence ID" value="EQD38962.1"/>
    <property type="molecule type" value="Genomic_DNA"/>
</dbReference>
<dbReference type="AlphaFoldDB" id="T0Z3T4"/>
<reference evidence="3" key="1">
    <citation type="submission" date="2013-08" db="EMBL/GenBank/DDBJ databases">
        <authorList>
            <person name="Mendez C."/>
            <person name="Richter M."/>
            <person name="Ferrer M."/>
            <person name="Sanchez J."/>
        </authorList>
    </citation>
    <scope>NUCLEOTIDE SEQUENCE</scope>
</reference>